<evidence type="ECO:0000256" key="2">
    <source>
        <dbReference type="ARBA" id="ARBA00022782"/>
    </source>
</evidence>
<feature type="compositionally biased region" description="Low complexity" evidence="3">
    <location>
        <begin position="229"/>
        <end position="247"/>
    </location>
</feature>
<evidence type="ECO:0000256" key="3">
    <source>
        <dbReference type="SAM" id="MobiDB-lite"/>
    </source>
</evidence>
<evidence type="ECO:0000256" key="1">
    <source>
        <dbReference type="ARBA" id="ARBA00022729"/>
    </source>
</evidence>
<feature type="signal peptide" evidence="4">
    <location>
        <begin position="1"/>
        <end position="22"/>
    </location>
</feature>
<feature type="region of interest" description="Disordered" evidence="3">
    <location>
        <begin position="465"/>
        <end position="487"/>
    </location>
</feature>
<feature type="chain" id="PRO_5044823210" evidence="4">
    <location>
        <begin position="23"/>
        <end position="563"/>
    </location>
</feature>
<feature type="region of interest" description="Disordered" evidence="3">
    <location>
        <begin position="540"/>
        <end position="563"/>
    </location>
</feature>
<accession>A0ABD2DC35</accession>
<dbReference type="PANTHER" id="PTHR15009">
    <property type="entry name" value="MUELLERIAN-INHIBITING FACTOR"/>
    <property type="match status" value="1"/>
</dbReference>
<feature type="region of interest" description="Disordered" evidence="3">
    <location>
        <begin position="201"/>
        <end position="376"/>
    </location>
</feature>
<keyword evidence="7" id="KW-1185">Reference proteome</keyword>
<dbReference type="InterPro" id="IPR021203">
    <property type="entry name" value="Muellerian-inhibiting_factor"/>
</dbReference>
<keyword evidence="2" id="KW-0221">Differentiation</keyword>
<evidence type="ECO:0000256" key="4">
    <source>
        <dbReference type="SAM" id="SignalP"/>
    </source>
</evidence>
<organism evidence="6 7">
    <name type="scientific">Daubentonia madagascariensis</name>
    <name type="common">Aye-aye</name>
    <name type="synonym">Sciurus madagascariensis</name>
    <dbReference type="NCBI Taxonomy" id="31869"/>
    <lineage>
        <taxon>Eukaryota</taxon>
        <taxon>Metazoa</taxon>
        <taxon>Chordata</taxon>
        <taxon>Craniata</taxon>
        <taxon>Vertebrata</taxon>
        <taxon>Euteleostomi</taxon>
        <taxon>Mammalia</taxon>
        <taxon>Eutheria</taxon>
        <taxon>Euarchontoglires</taxon>
        <taxon>Primates</taxon>
        <taxon>Strepsirrhini</taxon>
        <taxon>Chiromyiformes</taxon>
        <taxon>Daubentoniidae</taxon>
        <taxon>Daubentonia</taxon>
    </lineage>
</organism>
<dbReference type="EMBL" id="JBFSEQ010000012">
    <property type="protein sequence ID" value="KAL2764146.1"/>
    <property type="molecule type" value="Genomic_DNA"/>
</dbReference>
<proteinExistence type="predicted"/>
<feature type="compositionally biased region" description="Low complexity" evidence="3">
    <location>
        <begin position="256"/>
        <end position="328"/>
    </location>
</feature>
<dbReference type="AlphaFoldDB" id="A0ABD2DC35"/>
<feature type="region of interest" description="Disordered" evidence="3">
    <location>
        <begin position="388"/>
        <end position="414"/>
    </location>
</feature>
<evidence type="ECO:0000259" key="5">
    <source>
        <dbReference type="Pfam" id="PF04709"/>
    </source>
</evidence>
<dbReference type="Pfam" id="PF04709">
    <property type="entry name" value="AMH_N"/>
    <property type="match status" value="1"/>
</dbReference>
<comment type="caution">
    <text evidence="6">The sequence shown here is derived from an EMBL/GenBank/DDBJ whole genome shotgun (WGS) entry which is preliminary data.</text>
</comment>
<protein>
    <submittedName>
        <fullName evidence="6">Muellerian-inhibiting factor preproprotein</fullName>
    </submittedName>
</protein>
<feature type="region of interest" description="Disordered" evidence="3">
    <location>
        <begin position="500"/>
        <end position="525"/>
    </location>
</feature>
<keyword evidence="1 4" id="KW-0732">Signal</keyword>
<gene>
    <name evidence="6" type="ORF">WCI35_029896</name>
</gene>
<dbReference type="Proteomes" id="UP001610411">
    <property type="component" value="Unassembled WGS sequence"/>
</dbReference>
<sequence>MQGLPFPHLALLLSAMGALLVAETPGTEEQAASTGGLIFQDWDWPPQDLWPPGSPQDPLCLVTLGGGGNHSSVPLQVAGSLSSYERAFLGAVQRAHWGARDLATFGVCSPGDRQAALPLLQRLGAWLGAPGGQRLLVLHLEEVTWEPTPSLRFQEPPPGEASPPELALLVLYPGHGPEVTVTGGWAAGCPEPLPVPGHPLPGAGPGPAGGGLARLRARPDPGAPRRRCPPGYGPAAGAAVRRQPPLLHADDPRPAPAAAVPARAAARARPAGHGALPAAQAVRGSRGAAAQRRSLPGDAHAPGAGAAGTPSPGLGAAPGPGPRRSGQLPPGPGQPFGPRGPGAPARRRGAATAAAAARRGHRRGPRAAAGPRIGTVGREPGAPCGCRAASGGRRVARPPGPAAGRGPAAGAPARAVPGPPWWPAARAAAPEGAAGAARRVARAGPARAWAGAAQRGDRHRRRAVRAARAQRGPPRRALRAHSRDVPGQQLPGRVRLAAVRPQPSLRQPRGAAAQDAGPRGRPGAPALLRAHRLLGQAPHQPVGGAHQRAPRAQHGGHRVWLPV</sequence>
<dbReference type="PANTHER" id="PTHR15009:SF4">
    <property type="entry name" value="MUELLERIAN-INHIBITING FACTOR"/>
    <property type="match status" value="1"/>
</dbReference>
<feature type="compositionally biased region" description="Low complexity" evidence="3">
    <location>
        <begin position="402"/>
        <end position="414"/>
    </location>
</feature>
<evidence type="ECO:0000313" key="7">
    <source>
        <dbReference type="Proteomes" id="UP001610411"/>
    </source>
</evidence>
<feature type="domain" description="Anti-Mullerian hormone N-terminal" evidence="5">
    <location>
        <begin position="82"/>
        <end position="183"/>
    </location>
</feature>
<dbReference type="InterPro" id="IPR006799">
    <property type="entry name" value="AMH_N"/>
</dbReference>
<name>A0ABD2DC35_DAUMA</name>
<evidence type="ECO:0000313" key="6">
    <source>
        <dbReference type="EMBL" id="KAL2764146.1"/>
    </source>
</evidence>
<feature type="compositionally biased region" description="Basic residues" evidence="3">
    <location>
        <begin position="548"/>
        <end position="557"/>
    </location>
</feature>
<dbReference type="GO" id="GO:0030154">
    <property type="term" value="P:cell differentiation"/>
    <property type="evidence" value="ECO:0007669"/>
    <property type="project" value="UniProtKB-KW"/>
</dbReference>
<feature type="non-terminal residue" evidence="6">
    <location>
        <position position="563"/>
    </location>
</feature>
<reference evidence="6 7" key="1">
    <citation type="journal article" date="2024" name="G3 (Bethesda)">
        <title>A hybrid genome assembly of the endangered aye-aye (Daubentonia madagascariensis).</title>
        <authorList>
            <person name="Versoza C.J."/>
            <person name="Pfeifer S.P."/>
        </authorList>
    </citation>
    <scope>NUCLEOTIDE SEQUENCE [LARGE SCALE GENOMIC DNA]</scope>
    <source>
        <strain evidence="6">6821</strain>
    </source>
</reference>